<dbReference type="Proteomes" id="UP001152798">
    <property type="component" value="Chromosome 5"/>
</dbReference>
<keyword evidence="2 5" id="KW-0812">Transmembrane</keyword>
<evidence type="ECO:0000313" key="7">
    <source>
        <dbReference type="Proteomes" id="UP001152798"/>
    </source>
</evidence>
<name>A0A9P0HHS1_NEZVI</name>
<keyword evidence="7" id="KW-1185">Reference proteome</keyword>
<evidence type="ECO:0000313" key="6">
    <source>
        <dbReference type="EMBL" id="CAH1402007.1"/>
    </source>
</evidence>
<evidence type="ECO:0000256" key="1">
    <source>
        <dbReference type="ARBA" id="ARBA00004141"/>
    </source>
</evidence>
<protein>
    <recommendedName>
        <fullName evidence="5">Copper transport protein</fullName>
    </recommendedName>
</protein>
<dbReference type="InterPro" id="IPR007274">
    <property type="entry name" value="Cop_transporter"/>
</dbReference>
<keyword evidence="5" id="KW-0813">Transport</keyword>
<dbReference type="EMBL" id="OV725081">
    <property type="protein sequence ID" value="CAH1402007.1"/>
    <property type="molecule type" value="Genomic_DNA"/>
</dbReference>
<accession>A0A9P0HHS1</accession>
<proteinExistence type="inferred from homology"/>
<evidence type="ECO:0000256" key="2">
    <source>
        <dbReference type="ARBA" id="ARBA00022692"/>
    </source>
</evidence>
<comment type="similarity">
    <text evidence="5">Belongs to the copper transporter (Ctr) (TC 1.A.56) family. SLC31A subfamily.</text>
</comment>
<sequence>MHMSFWLGYQLNDLLFNKLNVTSVTGFLFACACIIVIVIMYEALKVCSATMKLNSAILKVPNRQRCLSDNTVLINSAPRFHARRNLWRFSEVIIYALEITFGYIIMLLVMSYNFYLLLVVLLSTGGCYALFGQHLLHLKLKTSKLKAPCEHCLKHENSSPTSSTEIISESINDNSLGCCSHSAADESTHS</sequence>
<keyword evidence="5" id="KW-0186">Copper</keyword>
<comment type="subcellular location">
    <subcellularLocation>
        <location evidence="1 5">Membrane</location>
        <topology evidence="1 5">Multi-pass membrane protein</topology>
    </subcellularLocation>
</comment>
<keyword evidence="5" id="KW-0187">Copper transport</keyword>
<feature type="transmembrane region" description="Helical" evidence="5">
    <location>
        <begin position="92"/>
        <end position="109"/>
    </location>
</feature>
<gene>
    <name evidence="6" type="ORF">NEZAVI_LOCUS10927</name>
</gene>
<feature type="transmembrane region" description="Helical" evidence="5">
    <location>
        <begin position="20"/>
        <end position="44"/>
    </location>
</feature>
<evidence type="ECO:0000256" key="4">
    <source>
        <dbReference type="ARBA" id="ARBA00023136"/>
    </source>
</evidence>
<dbReference type="GO" id="GO:0005375">
    <property type="term" value="F:copper ion transmembrane transporter activity"/>
    <property type="evidence" value="ECO:0007669"/>
    <property type="project" value="UniProtKB-UniRule"/>
</dbReference>
<dbReference type="AlphaFoldDB" id="A0A9P0HHS1"/>
<dbReference type="PANTHER" id="PTHR12483">
    <property type="entry name" value="SOLUTE CARRIER FAMILY 31 COPPER TRANSPORTERS"/>
    <property type="match status" value="1"/>
</dbReference>
<keyword evidence="5" id="KW-0406">Ion transport</keyword>
<feature type="transmembrane region" description="Helical" evidence="5">
    <location>
        <begin position="115"/>
        <end position="136"/>
    </location>
</feature>
<keyword evidence="3 5" id="KW-1133">Transmembrane helix</keyword>
<dbReference type="OrthoDB" id="73901at2759"/>
<evidence type="ECO:0000256" key="5">
    <source>
        <dbReference type="RuleBase" id="RU367022"/>
    </source>
</evidence>
<evidence type="ECO:0000256" key="3">
    <source>
        <dbReference type="ARBA" id="ARBA00022989"/>
    </source>
</evidence>
<keyword evidence="4 5" id="KW-0472">Membrane</keyword>
<dbReference type="Pfam" id="PF04145">
    <property type="entry name" value="Ctr"/>
    <property type="match status" value="1"/>
</dbReference>
<reference evidence="6" key="1">
    <citation type="submission" date="2022-01" db="EMBL/GenBank/DDBJ databases">
        <authorList>
            <person name="King R."/>
        </authorList>
    </citation>
    <scope>NUCLEOTIDE SEQUENCE</scope>
</reference>
<dbReference type="PANTHER" id="PTHR12483:SF27">
    <property type="entry name" value="COPPER TRANSPORT PROTEIN CTR1"/>
    <property type="match status" value="1"/>
</dbReference>
<dbReference type="GO" id="GO:0005886">
    <property type="term" value="C:plasma membrane"/>
    <property type="evidence" value="ECO:0007669"/>
    <property type="project" value="TreeGrafter"/>
</dbReference>
<organism evidence="6 7">
    <name type="scientific">Nezara viridula</name>
    <name type="common">Southern green stink bug</name>
    <name type="synonym">Cimex viridulus</name>
    <dbReference type="NCBI Taxonomy" id="85310"/>
    <lineage>
        <taxon>Eukaryota</taxon>
        <taxon>Metazoa</taxon>
        <taxon>Ecdysozoa</taxon>
        <taxon>Arthropoda</taxon>
        <taxon>Hexapoda</taxon>
        <taxon>Insecta</taxon>
        <taxon>Pterygota</taxon>
        <taxon>Neoptera</taxon>
        <taxon>Paraneoptera</taxon>
        <taxon>Hemiptera</taxon>
        <taxon>Heteroptera</taxon>
        <taxon>Panheteroptera</taxon>
        <taxon>Pentatomomorpha</taxon>
        <taxon>Pentatomoidea</taxon>
        <taxon>Pentatomidae</taxon>
        <taxon>Pentatominae</taxon>
        <taxon>Nezara</taxon>
    </lineage>
</organism>